<evidence type="ECO:0000256" key="8">
    <source>
        <dbReference type="ARBA" id="ARBA00023315"/>
    </source>
</evidence>
<dbReference type="InterPro" id="IPR005835">
    <property type="entry name" value="NTP_transferase_dom"/>
</dbReference>
<dbReference type="PANTHER" id="PTHR43584:SF8">
    <property type="entry name" value="N-ACETYLMURAMATE ALPHA-1-PHOSPHATE URIDYLYLTRANSFERASE"/>
    <property type="match status" value="1"/>
</dbReference>
<reference evidence="13" key="1">
    <citation type="journal article" date="2020" name="mSystems">
        <title>Genome- and Community-Level Interaction Insights into Carbon Utilization and Element Cycling Functions of Hydrothermarchaeota in Hydrothermal Sediment.</title>
        <authorList>
            <person name="Zhou Z."/>
            <person name="Liu Y."/>
            <person name="Xu W."/>
            <person name="Pan J."/>
            <person name="Luo Z.H."/>
            <person name="Li M."/>
        </authorList>
    </citation>
    <scope>NUCLEOTIDE SEQUENCE [LARGE SCALE GENOMIC DNA]</scope>
    <source>
        <strain evidence="13">SpSt-642</strain>
    </source>
</reference>
<organism evidence="13">
    <name type="scientific">Staphylothermus marinus</name>
    <dbReference type="NCBI Taxonomy" id="2280"/>
    <lineage>
        <taxon>Archaea</taxon>
        <taxon>Thermoproteota</taxon>
        <taxon>Thermoprotei</taxon>
        <taxon>Desulfurococcales</taxon>
        <taxon>Desulfurococcaceae</taxon>
        <taxon>Staphylothermus</taxon>
    </lineage>
</organism>
<evidence type="ECO:0000259" key="11">
    <source>
        <dbReference type="Pfam" id="PF00483"/>
    </source>
</evidence>
<protein>
    <submittedName>
        <fullName evidence="13">Nucleotidyl transferase</fullName>
    </submittedName>
</protein>
<evidence type="ECO:0000256" key="2">
    <source>
        <dbReference type="ARBA" id="ARBA00005208"/>
    </source>
</evidence>
<evidence type="ECO:0000313" key="13">
    <source>
        <dbReference type="EMBL" id="HGM58207.1"/>
    </source>
</evidence>
<dbReference type="Gene3D" id="2.160.10.10">
    <property type="entry name" value="Hexapeptide repeat proteins"/>
    <property type="match status" value="1"/>
</dbReference>
<dbReference type="Pfam" id="PF25087">
    <property type="entry name" value="GMPPB_C"/>
    <property type="match status" value="1"/>
</dbReference>
<evidence type="ECO:0000256" key="4">
    <source>
        <dbReference type="ARBA" id="ARBA00007947"/>
    </source>
</evidence>
<proteinExistence type="inferred from homology"/>
<dbReference type="SUPFAM" id="SSF51161">
    <property type="entry name" value="Trimeric LpxA-like enzymes"/>
    <property type="match status" value="1"/>
</dbReference>
<dbReference type="SUPFAM" id="SSF53448">
    <property type="entry name" value="Nucleotide-diphospho-sugar transferases"/>
    <property type="match status" value="1"/>
</dbReference>
<feature type="domain" description="Nucleotidyl transferase" evidence="11">
    <location>
        <begin position="2"/>
        <end position="233"/>
    </location>
</feature>
<comment type="caution">
    <text evidence="13">The sequence shown here is derived from an EMBL/GenBank/DDBJ whole genome shotgun (WGS) entry which is preliminary data.</text>
</comment>
<comment type="pathway">
    <text evidence="2">Nucleotide-sugar biosynthesis; UDP-N-acetyl-alpha-D-glucosamine biosynthesis; UDP-N-acetyl-alpha-D-glucosamine from N-acetyl-alpha-D-glucosamine 1-phosphate: step 1/1.</text>
</comment>
<evidence type="ECO:0000256" key="1">
    <source>
        <dbReference type="ARBA" id="ARBA00005166"/>
    </source>
</evidence>
<dbReference type="AlphaFoldDB" id="A0A7C4HCA8"/>
<dbReference type="PANTHER" id="PTHR43584">
    <property type="entry name" value="NUCLEOTIDYL TRANSFERASE"/>
    <property type="match status" value="1"/>
</dbReference>
<dbReference type="Gene3D" id="3.90.550.10">
    <property type="entry name" value="Spore Coat Polysaccharide Biosynthesis Protein SpsA, Chain A"/>
    <property type="match status" value="1"/>
</dbReference>
<evidence type="ECO:0000256" key="6">
    <source>
        <dbReference type="ARBA" id="ARBA00022695"/>
    </source>
</evidence>
<gene>
    <name evidence="13" type="ORF">ENU14_01260</name>
</gene>
<name>A0A7C4HCA8_STAMA</name>
<keyword evidence="7" id="KW-0511">Multifunctional enzyme</keyword>
<keyword evidence="8" id="KW-0012">Acyltransferase</keyword>
<dbReference type="GO" id="GO:0019134">
    <property type="term" value="F:glucosamine-1-phosphate N-acetyltransferase activity"/>
    <property type="evidence" value="ECO:0007669"/>
    <property type="project" value="UniProtKB-EC"/>
</dbReference>
<evidence type="ECO:0000256" key="10">
    <source>
        <dbReference type="ARBA" id="ARBA00048493"/>
    </source>
</evidence>
<dbReference type="InterPro" id="IPR029044">
    <property type="entry name" value="Nucleotide-diphossugar_trans"/>
</dbReference>
<comment type="catalytic activity">
    <reaction evidence="10">
        <text>N-acetyl-alpha-D-glucosamine 1-phosphate + UTP + H(+) = UDP-N-acetyl-alpha-D-glucosamine + diphosphate</text>
        <dbReference type="Rhea" id="RHEA:13509"/>
        <dbReference type="ChEBI" id="CHEBI:15378"/>
        <dbReference type="ChEBI" id="CHEBI:33019"/>
        <dbReference type="ChEBI" id="CHEBI:46398"/>
        <dbReference type="ChEBI" id="CHEBI:57705"/>
        <dbReference type="ChEBI" id="CHEBI:57776"/>
        <dbReference type="EC" id="2.7.7.23"/>
    </reaction>
</comment>
<comment type="pathway">
    <text evidence="1">Nucleotide-sugar biosynthesis; UDP-N-acetyl-alpha-D-glucosamine biosynthesis; N-acetyl-alpha-D-glucosamine 1-phosphate from alpha-D-glucosamine 6-phosphate (route II): step 2/2.</text>
</comment>
<dbReference type="InterPro" id="IPR056729">
    <property type="entry name" value="GMPPB_C"/>
</dbReference>
<keyword evidence="5 13" id="KW-0808">Transferase</keyword>
<evidence type="ECO:0000256" key="7">
    <source>
        <dbReference type="ARBA" id="ARBA00023268"/>
    </source>
</evidence>
<sequence>MKALILAAGRGERLQPITDTRPKPLIPILCKPLIEWIIRTIENTRLVDEVIIVVSYLKEKIINHINSLNVDLKIKFVDQGSELGTGDAVIKGLSNIKDIDEDVLIIYSDIFLSDWSVLRDIAVIDDNVIVGYYSPNPSNYGVLLIENGLLKSIVEKPEKPLSNLINTGIYKLRIRDILENKDVETSSRGEIEFTDIINNIVKHSRIRVLDISNRTKWIDIGLPWNIIDANKIALESLCENSIKSIVEENVTIKPPVYIGEGSIIRSGSYIEGPVYIDRGVEIGPNARIRPYSVICSGSRIGFSVEVKESIIMENVHISHLSYVGDSIVCENTNFGAGTITANLRFDEKTVSVNIKGRRVDSGRRKLGAIIGGYVKTGIHVSIMPGVKIGSYSWISPGAVVKHDIPSKSFVKTEVNYFIDTLHNEIFDE</sequence>
<comment type="similarity">
    <text evidence="4">In the N-terminal section; belongs to the N-acetylglucosamine-1-phosphate uridyltransferase family.</text>
</comment>
<comment type="catalytic activity">
    <reaction evidence="9">
        <text>alpha-D-glucosamine 1-phosphate + acetyl-CoA = N-acetyl-alpha-D-glucosamine 1-phosphate + CoA + H(+)</text>
        <dbReference type="Rhea" id="RHEA:13725"/>
        <dbReference type="ChEBI" id="CHEBI:15378"/>
        <dbReference type="ChEBI" id="CHEBI:57287"/>
        <dbReference type="ChEBI" id="CHEBI:57288"/>
        <dbReference type="ChEBI" id="CHEBI:57776"/>
        <dbReference type="ChEBI" id="CHEBI:58516"/>
        <dbReference type="EC" id="2.3.1.157"/>
    </reaction>
</comment>
<dbReference type="Pfam" id="PF00483">
    <property type="entry name" value="NTP_transferase"/>
    <property type="match status" value="1"/>
</dbReference>
<evidence type="ECO:0000256" key="3">
    <source>
        <dbReference type="ARBA" id="ARBA00007707"/>
    </source>
</evidence>
<dbReference type="UniPathway" id="UPA00113">
    <property type="reaction ID" value="UER00532"/>
</dbReference>
<keyword evidence="6" id="KW-0548">Nucleotidyltransferase</keyword>
<dbReference type="CDD" id="cd04181">
    <property type="entry name" value="NTP_transferase"/>
    <property type="match status" value="1"/>
</dbReference>
<dbReference type="InterPro" id="IPR023915">
    <property type="entry name" value="Bifunctiontional_GlmU_arc-type"/>
</dbReference>
<accession>A0A7C4HCA8</accession>
<dbReference type="EMBL" id="DTBJ01000013">
    <property type="protein sequence ID" value="HGM58207.1"/>
    <property type="molecule type" value="Genomic_DNA"/>
</dbReference>
<dbReference type="InterPro" id="IPR011004">
    <property type="entry name" value="Trimer_LpxA-like_sf"/>
</dbReference>
<dbReference type="CDD" id="cd05636">
    <property type="entry name" value="LbH_G1P_TT_C_like"/>
    <property type="match status" value="1"/>
</dbReference>
<feature type="domain" description="Mannose-1-phosphate guanyltransferase C-terminal" evidence="12">
    <location>
        <begin position="270"/>
        <end position="342"/>
    </location>
</feature>
<dbReference type="GO" id="GO:0003977">
    <property type="term" value="F:UDP-N-acetylglucosamine diphosphorylase activity"/>
    <property type="evidence" value="ECO:0007669"/>
    <property type="project" value="UniProtKB-EC"/>
</dbReference>
<dbReference type="InterPro" id="IPR050065">
    <property type="entry name" value="GlmU-like"/>
</dbReference>
<evidence type="ECO:0000256" key="9">
    <source>
        <dbReference type="ARBA" id="ARBA00048247"/>
    </source>
</evidence>
<comment type="similarity">
    <text evidence="3">In the C-terminal section; belongs to the transferase hexapeptide repeat family.</text>
</comment>
<dbReference type="GO" id="GO:0006048">
    <property type="term" value="P:UDP-N-acetylglucosamine biosynthetic process"/>
    <property type="evidence" value="ECO:0007669"/>
    <property type="project" value="UniProtKB-UniPathway"/>
</dbReference>
<evidence type="ECO:0000259" key="12">
    <source>
        <dbReference type="Pfam" id="PF25087"/>
    </source>
</evidence>
<dbReference type="NCBIfam" id="TIGR03992">
    <property type="entry name" value="Arch_glmU"/>
    <property type="match status" value="1"/>
</dbReference>
<evidence type="ECO:0000256" key="5">
    <source>
        <dbReference type="ARBA" id="ARBA00022679"/>
    </source>
</evidence>